<dbReference type="AlphaFoldDB" id="A0AB39VD49"/>
<dbReference type="RefSeq" id="WP_369710304.1">
    <property type="nucleotide sequence ID" value="NZ_CP165644.1"/>
</dbReference>
<sequence length="63" mass="7544">MDIKLIMGMLKMAISKAGTLNLSLRLFSRKKLLELKVRRLKKLLFKIFKHMIAKDFFLWYTVI</sequence>
<reference evidence="1" key="1">
    <citation type="submission" date="2024-07" db="EMBL/GenBank/DDBJ databases">
        <authorList>
            <person name="Li X.-J."/>
            <person name="Wang X."/>
        </authorList>
    </citation>
    <scope>NUCLEOTIDE SEQUENCE</scope>
    <source>
        <strain evidence="1">HSP-334</strain>
    </source>
</reference>
<proteinExistence type="predicted"/>
<gene>
    <name evidence="1" type="ORF">AB8B22_05130</name>
</gene>
<name>A0AB39VD49_9FUSO</name>
<accession>A0AB39VD49</accession>
<organism evidence="1">
    <name type="scientific">Leptotrichia rugosa</name>
    <dbReference type="NCBI Taxonomy" id="3239302"/>
    <lineage>
        <taxon>Bacteria</taxon>
        <taxon>Fusobacteriati</taxon>
        <taxon>Fusobacteriota</taxon>
        <taxon>Fusobacteriia</taxon>
        <taxon>Fusobacteriales</taxon>
        <taxon>Leptotrichiaceae</taxon>
        <taxon>Leptotrichia</taxon>
    </lineage>
</organism>
<dbReference type="EMBL" id="CP165644">
    <property type="protein sequence ID" value="XDU65811.1"/>
    <property type="molecule type" value="Genomic_DNA"/>
</dbReference>
<protein>
    <submittedName>
        <fullName evidence="1">Uncharacterized protein</fullName>
    </submittedName>
</protein>
<evidence type="ECO:0000313" key="1">
    <source>
        <dbReference type="EMBL" id="XDU65811.1"/>
    </source>
</evidence>
<dbReference type="KEGG" id="lrug:AB8B22_05130"/>